<sequence length="263" mass="28986">MASVKSLVHGARSALMPARMVVGRLKLLSPLPRRFSGAYASHAQALSSPAAGRLAGYDHDEIAEVSFEKMCQVMVWDYPVLFWLERLLPQIGCLVDAGGHMGTKFRAFRPLLPLDGGVNWIVYDLPAIVRAGRVQAARDGLNGLTFTDDLKTVEGADLFLASGLLQYLDVPLSDLLRRLPSLPRHLIINKLAVREGKTVVTLERIGKAMVPYQIRNRQDFMAELAGLGYRVVDSWSIPSLSHVIDTHPELGASQSMGLYLRLD</sequence>
<evidence type="ECO:0000313" key="2">
    <source>
        <dbReference type="Proteomes" id="UP000281647"/>
    </source>
</evidence>
<dbReference type="InterPro" id="IPR029063">
    <property type="entry name" value="SAM-dependent_MTases_sf"/>
</dbReference>
<keyword evidence="2" id="KW-1185">Reference proteome</keyword>
<dbReference type="InterPro" id="IPR027612">
    <property type="entry name" value="Put_MTase_LIC12133"/>
</dbReference>
<dbReference type="OrthoDB" id="118271at2"/>
<dbReference type="GO" id="GO:0008168">
    <property type="term" value="F:methyltransferase activity"/>
    <property type="evidence" value="ECO:0007669"/>
    <property type="project" value="UniProtKB-KW"/>
</dbReference>
<gene>
    <name evidence="1" type="ORF">EET67_01325</name>
</gene>
<dbReference type="EMBL" id="RKST01000001">
    <property type="protein sequence ID" value="RUM99911.1"/>
    <property type="molecule type" value="Genomic_DNA"/>
</dbReference>
<accession>A0A432VCM1</accession>
<proteinExistence type="predicted"/>
<organism evidence="1 2">
    <name type="scientific">Borborobacter arsenicus</name>
    <dbReference type="NCBI Taxonomy" id="1851146"/>
    <lineage>
        <taxon>Bacteria</taxon>
        <taxon>Pseudomonadati</taxon>
        <taxon>Pseudomonadota</taxon>
        <taxon>Alphaproteobacteria</taxon>
        <taxon>Hyphomicrobiales</taxon>
        <taxon>Phyllobacteriaceae</taxon>
        <taxon>Borborobacter</taxon>
    </lineage>
</organism>
<name>A0A432VCM1_9HYPH</name>
<dbReference type="Proteomes" id="UP000281647">
    <property type="component" value="Unassembled WGS sequence"/>
</dbReference>
<evidence type="ECO:0000313" key="1">
    <source>
        <dbReference type="EMBL" id="RUM99911.1"/>
    </source>
</evidence>
<reference evidence="1 2" key="1">
    <citation type="submission" date="2018-11" db="EMBL/GenBank/DDBJ databases">
        <title>Pseudaminobacter arsenicus sp. nov., an arsenic-resistant bacterium isolated from arsenic-rich aquifers.</title>
        <authorList>
            <person name="Mu Y."/>
        </authorList>
    </citation>
    <scope>NUCLEOTIDE SEQUENCE [LARGE SCALE GENOMIC DNA]</scope>
    <source>
        <strain evidence="1 2">CB3</strain>
    </source>
</reference>
<dbReference type="AlphaFoldDB" id="A0A432VCM1"/>
<comment type="caution">
    <text evidence="1">The sequence shown here is derived from an EMBL/GenBank/DDBJ whole genome shotgun (WGS) entry which is preliminary data.</text>
</comment>
<keyword evidence="1" id="KW-0489">Methyltransferase</keyword>
<dbReference type="NCBIfam" id="TIGR04325">
    <property type="entry name" value="MTase_LIC12133"/>
    <property type="match status" value="1"/>
</dbReference>
<dbReference type="Gene3D" id="3.40.50.150">
    <property type="entry name" value="Vaccinia Virus protein VP39"/>
    <property type="match status" value="1"/>
</dbReference>
<dbReference type="GO" id="GO:0032259">
    <property type="term" value="P:methylation"/>
    <property type="evidence" value="ECO:0007669"/>
    <property type="project" value="UniProtKB-KW"/>
</dbReference>
<keyword evidence="1" id="KW-0808">Transferase</keyword>
<dbReference type="EC" id="2.1.1.-" evidence="1"/>
<protein>
    <submittedName>
        <fullName evidence="1">Methyltransferase, TIGR04325 family</fullName>
        <ecNumber evidence="1">2.1.1.-</ecNumber>
    </submittedName>
</protein>